<comment type="subcellular location">
    <subcellularLocation>
        <location evidence="1">Cell membrane</location>
        <topology evidence="1">Multi-pass membrane protein</topology>
    </subcellularLocation>
</comment>
<dbReference type="Proteomes" id="UP000515804">
    <property type="component" value="Chromosome"/>
</dbReference>
<keyword evidence="4 7" id="KW-0812">Transmembrane</keyword>
<keyword evidence="5 7" id="KW-1133">Transmembrane helix</keyword>
<name>A0A7G9ST53_9GAMM</name>
<evidence type="ECO:0000256" key="3">
    <source>
        <dbReference type="ARBA" id="ARBA00022475"/>
    </source>
</evidence>
<dbReference type="InterPro" id="IPR003370">
    <property type="entry name" value="Chromate_transpt"/>
</dbReference>
<dbReference type="Pfam" id="PF02417">
    <property type="entry name" value="Chromate_transp"/>
    <property type="match status" value="2"/>
</dbReference>
<evidence type="ECO:0000256" key="7">
    <source>
        <dbReference type="SAM" id="Phobius"/>
    </source>
</evidence>
<dbReference type="InterPro" id="IPR014047">
    <property type="entry name" value="Chr_Tranpt_l_chain"/>
</dbReference>
<organism evidence="8 9">
    <name type="scientific">Thermomonas carbonis</name>
    <dbReference type="NCBI Taxonomy" id="1463158"/>
    <lineage>
        <taxon>Bacteria</taxon>
        <taxon>Pseudomonadati</taxon>
        <taxon>Pseudomonadota</taxon>
        <taxon>Gammaproteobacteria</taxon>
        <taxon>Lysobacterales</taxon>
        <taxon>Lysobacteraceae</taxon>
        <taxon>Thermomonas</taxon>
    </lineage>
</organism>
<keyword evidence="9" id="KW-1185">Reference proteome</keyword>
<feature type="transmembrane region" description="Helical" evidence="7">
    <location>
        <begin position="402"/>
        <end position="419"/>
    </location>
</feature>
<proteinExistence type="inferred from homology"/>
<dbReference type="GO" id="GO:0015109">
    <property type="term" value="F:chromate transmembrane transporter activity"/>
    <property type="evidence" value="ECO:0007669"/>
    <property type="project" value="InterPro"/>
</dbReference>
<dbReference type="KEGG" id="tcn:H9L16_05485"/>
<feature type="transmembrane region" description="Helical" evidence="7">
    <location>
        <begin position="303"/>
        <end position="327"/>
    </location>
</feature>
<dbReference type="PIRSF" id="PIRSF004810">
    <property type="entry name" value="ChrA"/>
    <property type="match status" value="1"/>
</dbReference>
<dbReference type="AlphaFoldDB" id="A0A7G9ST53"/>
<keyword evidence="6 7" id="KW-0472">Membrane</keyword>
<feature type="transmembrane region" description="Helical" evidence="7">
    <location>
        <begin position="123"/>
        <end position="146"/>
    </location>
</feature>
<dbReference type="PANTHER" id="PTHR33567:SF3">
    <property type="entry name" value="CHROMATE ION TRANSPORTER (EUROFUNG)"/>
    <property type="match status" value="1"/>
</dbReference>
<feature type="transmembrane region" description="Helical" evidence="7">
    <location>
        <begin position="188"/>
        <end position="221"/>
    </location>
</feature>
<evidence type="ECO:0000256" key="4">
    <source>
        <dbReference type="ARBA" id="ARBA00022692"/>
    </source>
</evidence>
<comment type="similarity">
    <text evidence="2">Belongs to the chromate ion transporter (CHR) (TC 2.A.51) family.</text>
</comment>
<feature type="transmembrane region" description="Helical" evidence="7">
    <location>
        <begin position="241"/>
        <end position="260"/>
    </location>
</feature>
<evidence type="ECO:0000256" key="6">
    <source>
        <dbReference type="ARBA" id="ARBA00023136"/>
    </source>
</evidence>
<gene>
    <name evidence="8" type="primary">chrA</name>
    <name evidence="8" type="ORF">H9L16_05485</name>
</gene>
<feature type="transmembrane region" description="Helical" evidence="7">
    <location>
        <begin position="339"/>
        <end position="364"/>
    </location>
</feature>
<feature type="transmembrane region" description="Helical" evidence="7">
    <location>
        <begin position="54"/>
        <end position="75"/>
    </location>
</feature>
<protein>
    <submittedName>
        <fullName evidence="8">Chromate efflux transporter</fullName>
    </submittedName>
</protein>
<dbReference type="EMBL" id="CP060719">
    <property type="protein sequence ID" value="QNN71028.1"/>
    <property type="molecule type" value="Genomic_DNA"/>
</dbReference>
<feature type="transmembrane region" description="Helical" evidence="7">
    <location>
        <begin position="153"/>
        <end position="176"/>
    </location>
</feature>
<dbReference type="NCBIfam" id="TIGR00937">
    <property type="entry name" value="2A51"/>
    <property type="match status" value="1"/>
</dbReference>
<dbReference type="PANTHER" id="PTHR33567">
    <property type="entry name" value="CHROMATE ION TRANSPORTER (EUROFUNG)"/>
    <property type="match status" value="1"/>
</dbReference>
<evidence type="ECO:0000256" key="2">
    <source>
        <dbReference type="ARBA" id="ARBA00005262"/>
    </source>
</evidence>
<sequence>MLLCERFQPDRGRHRGACADTHAQGASRTIRAVTLPSTTDPVATPRPAGRTAEVFLAFLMLGLTSFGGPIAHLGYLREEFVRRRGWLDEAHYAQLLAVCQFLPGPASSQMGFAIGLLRGGWRGALAAFAGFTLPSALLMFGFAALAPSLGSGLGAAALHGLKLVAVVVVAHGLLGMLRQLAPDLPRGFIAATALALVAMIGNAWMQLLAIALGGVLGHWLCRHASAPAMAMFPLRHGRRAAAVLLTLFVAGLAGALLWPATPSPTTLGLAAAFYQSGALVFGGGHVVLPLLQQSVVDPGWIAADTFLAGYGAAQAMPGPMFSLAAFLGAEIPLGLPPAAGAVLALLALFLPGFLLLLAVLPFWARLARLRRAARTMAGINAAVVGMLAAAFLDPVLVEGVRAPLDAAIVAIGFALLAMWRVPALWVVAWCVVAALAAGSLAGV</sequence>
<reference evidence="8 9" key="1">
    <citation type="submission" date="2020-08" db="EMBL/GenBank/DDBJ databases">
        <title>Genome sequence of Thermomonas carbonis KCTC 42013T.</title>
        <authorList>
            <person name="Hyun D.-W."/>
            <person name="Bae J.-W."/>
        </authorList>
    </citation>
    <scope>NUCLEOTIDE SEQUENCE [LARGE SCALE GENOMIC DNA]</scope>
    <source>
        <strain evidence="8 9">KCTC 42013</strain>
    </source>
</reference>
<feature type="transmembrane region" description="Helical" evidence="7">
    <location>
        <begin position="376"/>
        <end position="396"/>
    </location>
</feature>
<keyword evidence="3" id="KW-1003">Cell membrane</keyword>
<feature type="transmembrane region" description="Helical" evidence="7">
    <location>
        <begin position="272"/>
        <end position="291"/>
    </location>
</feature>
<evidence type="ECO:0000256" key="1">
    <source>
        <dbReference type="ARBA" id="ARBA00004651"/>
    </source>
</evidence>
<evidence type="ECO:0000256" key="5">
    <source>
        <dbReference type="ARBA" id="ARBA00022989"/>
    </source>
</evidence>
<accession>A0A7G9ST53</accession>
<evidence type="ECO:0000313" key="8">
    <source>
        <dbReference type="EMBL" id="QNN71028.1"/>
    </source>
</evidence>
<dbReference type="GO" id="GO:0005886">
    <property type="term" value="C:plasma membrane"/>
    <property type="evidence" value="ECO:0007669"/>
    <property type="project" value="UniProtKB-SubCell"/>
</dbReference>
<evidence type="ECO:0000313" key="9">
    <source>
        <dbReference type="Proteomes" id="UP000515804"/>
    </source>
</evidence>